<gene>
    <name evidence="1" type="ORF">KJP28_06225</name>
</gene>
<keyword evidence="2" id="KW-1185">Reference proteome</keyword>
<reference evidence="1 2" key="1">
    <citation type="submission" date="2021-05" db="EMBL/GenBank/DDBJ databases">
        <title>Culturable bacteria isolated from Daya Bay.</title>
        <authorList>
            <person name="Zheng W."/>
            <person name="Yu S."/>
            <person name="Huang Y."/>
        </authorList>
    </citation>
    <scope>NUCLEOTIDE SEQUENCE [LARGE SCALE GENOMIC DNA]</scope>
    <source>
        <strain evidence="1 2">DP4N28-5</strain>
    </source>
</reference>
<dbReference type="EMBL" id="JAHUZE010000001">
    <property type="protein sequence ID" value="MBV7378516.1"/>
    <property type="molecule type" value="Genomic_DNA"/>
</dbReference>
<protein>
    <recommendedName>
        <fullName evidence="3">F5/8 type C domain-containing protein</fullName>
    </recommendedName>
</protein>
<sequence>MVAVDRERGHAVLVSHSGNCFALIPSHVAVKDEVSLVSALPQKNGLGQVFWRDADEDLALAYVEGDLSVECGLTWRSLSLPLGAVLAEPTPGSLVRINFGGVFLDRVAATVFDADNTHFHIALEGGLAEGQIESGVSGTLYEKGNVPLGIALSAETNTTARFLRLDHIHSLLDGILNGRGPAHPGSNLISPSEDSLGYRLTGRVVETDDGLRGLEGETRWHWSGEPIVLEFTLSNGDPVPLDIIELKSVGLDDADSTAPQNISVTVDVGTPDAPFWRDISAPDMPPTGELTINTGGTFARRVKLKINTVWDSGRPVSLSEIILR</sequence>
<dbReference type="Proteomes" id="UP000756530">
    <property type="component" value="Unassembled WGS sequence"/>
</dbReference>
<name>A0ABS6SZW2_9RHOB</name>
<comment type="caution">
    <text evidence="1">The sequence shown here is derived from an EMBL/GenBank/DDBJ whole genome shotgun (WGS) entry which is preliminary data.</text>
</comment>
<evidence type="ECO:0008006" key="3">
    <source>
        <dbReference type="Google" id="ProtNLM"/>
    </source>
</evidence>
<evidence type="ECO:0000313" key="2">
    <source>
        <dbReference type="Proteomes" id="UP000756530"/>
    </source>
</evidence>
<evidence type="ECO:0000313" key="1">
    <source>
        <dbReference type="EMBL" id="MBV7378516.1"/>
    </source>
</evidence>
<accession>A0ABS6SZW2</accession>
<organism evidence="1 2">
    <name type="scientific">Maritimibacter dapengensis</name>
    <dbReference type="NCBI Taxonomy" id="2836868"/>
    <lineage>
        <taxon>Bacteria</taxon>
        <taxon>Pseudomonadati</taxon>
        <taxon>Pseudomonadota</taxon>
        <taxon>Alphaproteobacteria</taxon>
        <taxon>Rhodobacterales</taxon>
        <taxon>Roseobacteraceae</taxon>
        <taxon>Maritimibacter</taxon>
    </lineage>
</organism>
<dbReference type="RefSeq" id="WP_218391645.1">
    <property type="nucleotide sequence ID" value="NZ_JAHUZE010000001.1"/>
</dbReference>
<proteinExistence type="predicted"/>